<dbReference type="InterPro" id="IPR031982">
    <property type="entry name" value="PilE-like"/>
</dbReference>
<dbReference type="SUPFAM" id="SSF54523">
    <property type="entry name" value="Pili subunits"/>
    <property type="match status" value="1"/>
</dbReference>
<keyword evidence="1" id="KW-0488">Methylation</keyword>
<keyword evidence="2" id="KW-1133">Transmembrane helix</keyword>
<dbReference type="PRINTS" id="PR00813">
    <property type="entry name" value="BCTERIALGSPG"/>
</dbReference>
<dbReference type="InterPro" id="IPR045584">
    <property type="entry name" value="Pilin-like"/>
</dbReference>
<dbReference type="GO" id="GO:0043683">
    <property type="term" value="P:type IV pilus assembly"/>
    <property type="evidence" value="ECO:0007669"/>
    <property type="project" value="InterPro"/>
</dbReference>
<dbReference type="Proteomes" id="UP000075680">
    <property type="component" value="Unassembled WGS sequence"/>
</dbReference>
<feature type="transmembrane region" description="Helical" evidence="2">
    <location>
        <begin position="25"/>
        <end position="46"/>
    </location>
</feature>
<protein>
    <submittedName>
        <fullName evidence="3">Type II secretion system protein G</fullName>
    </submittedName>
</protein>
<dbReference type="GO" id="GO:0015627">
    <property type="term" value="C:type II protein secretion system complex"/>
    <property type="evidence" value="ECO:0007669"/>
    <property type="project" value="InterPro"/>
</dbReference>
<dbReference type="AlphaFoldDB" id="A0A150HQG8"/>
<dbReference type="NCBIfam" id="TIGR02532">
    <property type="entry name" value="IV_pilin_GFxxxE"/>
    <property type="match status" value="1"/>
</dbReference>
<dbReference type="InterPro" id="IPR012902">
    <property type="entry name" value="N_methyl_site"/>
</dbReference>
<dbReference type="PANTHER" id="PTHR30093">
    <property type="entry name" value="GENERAL SECRETION PATHWAY PROTEIN G"/>
    <property type="match status" value="1"/>
</dbReference>
<keyword evidence="2" id="KW-0472">Membrane</keyword>
<dbReference type="EMBL" id="JRUE01000162">
    <property type="protein sequence ID" value="KXZ68646.1"/>
    <property type="molecule type" value="Genomic_DNA"/>
</dbReference>
<evidence type="ECO:0000256" key="2">
    <source>
        <dbReference type="SAM" id="Phobius"/>
    </source>
</evidence>
<organism evidence="3 4">
    <name type="scientific">Acinetobacter venetianus</name>
    <dbReference type="NCBI Taxonomy" id="52133"/>
    <lineage>
        <taxon>Bacteria</taxon>
        <taxon>Pseudomonadati</taxon>
        <taxon>Pseudomonadota</taxon>
        <taxon>Gammaproteobacteria</taxon>
        <taxon>Moraxellales</taxon>
        <taxon>Moraxellaceae</taxon>
        <taxon>Acinetobacter</taxon>
    </lineage>
</organism>
<gene>
    <name evidence="3" type="primary">xcpT_2</name>
    <name evidence="3" type="ORF">AVENLUH5627_01753</name>
</gene>
<dbReference type="RefSeq" id="WP_155722712.1">
    <property type="nucleotide sequence ID" value="NZ_JRUE01000162.1"/>
</dbReference>
<dbReference type="Pfam" id="PF16732">
    <property type="entry name" value="ComP_DUS"/>
    <property type="match status" value="1"/>
</dbReference>
<evidence type="ECO:0000256" key="1">
    <source>
        <dbReference type="ARBA" id="ARBA00022481"/>
    </source>
</evidence>
<dbReference type="PROSITE" id="PS00409">
    <property type="entry name" value="PROKAR_NTER_METHYL"/>
    <property type="match status" value="1"/>
</dbReference>
<keyword evidence="2" id="KW-0812">Transmembrane</keyword>
<proteinExistence type="predicted"/>
<dbReference type="Pfam" id="PF07963">
    <property type="entry name" value="N_methyl"/>
    <property type="match status" value="1"/>
</dbReference>
<dbReference type="InterPro" id="IPR000983">
    <property type="entry name" value="Bac_GSPG_pilin"/>
</dbReference>
<dbReference type="PANTHER" id="PTHR30093:SF47">
    <property type="entry name" value="TYPE IV PILUS NON-CORE MINOR PILIN PILE"/>
    <property type="match status" value="1"/>
</dbReference>
<dbReference type="PATRIC" id="fig|52133.18.peg.1824"/>
<evidence type="ECO:0000313" key="3">
    <source>
        <dbReference type="EMBL" id="KXZ68646.1"/>
    </source>
</evidence>
<reference evidence="3 4" key="1">
    <citation type="journal article" date="2016" name="Sci. Rep.">
        <title>Genomic and phenotypic characterization of the species Acinetobacter venetianus.</title>
        <authorList>
            <person name="Fondi M."/>
            <person name="Maida I."/>
            <person name="Perrin E."/>
            <person name="Orlandini V."/>
            <person name="La Torre L."/>
            <person name="Bosi E."/>
            <person name="Negroni A."/>
            <person name="Zanaroli G."/>
            <person name="Fava F."/>
            <person name="Decorosi F."/>
            <person name="Giovannetti L."/>
            <person name="Viti C."/>
            <person name="Vaneechoutte M."/>
            <person name="Dijkshoorn L."/>
            <person name="Fani R."/>
        </authorList>
    </citation>
    <scope>NUCLEOTIDE SEQUENCE [LARGE SCALE GENOMIC DNA]</scope>
    <source>
        <strain evidence="3 4">LUH5627</strain>
    </source>
</reference>
<name>A0A150HQG8_9GAMM</name>
<dbReference type="Gene3D" id="3.30.700.10">
    <property type="entry name" value="Glycoprotein, Type 4 Pilin"/>
    <property type="match status" value="1"/>
</dbReference>
<sequence length="184" mass="20685">MLQLKLNNKKKFLALSQSQKFDQRGFTLIEMMIVVILIAIIAAIAFPSYKEYVRKASESAAQQEMQKIAEQLERFRSKNFTYRKFDPNYIYSNNANPPALTEVVVPIGATGTKIQYKITIRDLNDTSKLLTDTNAKGRGWSIRAETDDNQKNTLLMTSEGLRCQAKGKGNVTYTACTGSDAGVW</sequence>
<dbReference type="GO" id="GO:0015628">
    <property type="term" value="P:protein secretion by the type II secretion system"/>
    <property type="evidence" value="ECO:0007669"/>
    <property type="project" value="InterPro"/>
</dbReference>
<comment type="caution">
    <text evidence="3">The sequence shown here is derived from an EMBL/GenBank/DDBJ whole genome shotgun (WGS) entry which is preliminary data.</text>
</comment>
<evidence type="ECO:0000313" key="4">
    <source>
        <dbReference type="Proteomes" id="UP000075680"/>
    </source>
</evidence>
<accession>A0A150HQG8</accession>